<evidence type="ECO:0000313" key="2">
    <source>
        <dbReference type="Proteomes" id="UP000828390"/>
    </source>
</evidence>
<evidence type="ECO:0000313" key="1">
    <source>
        <dbReference type="EMBL" id="KAH3752097.1"/>
    </source>
</evidence>
<protein>
    <submittedName>
        <fullName evidence="1">Uncharacterized protein</fullName>
    </submittedName>
</protein>
<gene>
    <name evidence="1" type="ORF">DPMN_186707</name>
</gene>
<reference evidence="1" key="2">
    <citation type="submission" date="2020-11" db="EMBL/GenBank/DDBJ databases">
        <authorList>
            <person name="McCartney M.A."/>
            <person name="Auch B."/>
            <person name="Kono T."/>
            <person name="Mallez S."/>
            <person name="Becker A."/>
            <person name="Gohl D.M."/>
            <person name="Silverstein K.A.T."/>
            <person name="Koren S."/>
            <person name="Bechman K.B."/>
            <person name="Herman A."/>
            <person name="Abrahante J.E."/>
            <person name="Garbe J."/>
        </authorList>
    </citation>
    <scope>NUCLEOTIDE SEQUENCE</scope>
    <source>
        <strain evidence="1">Duluth1</strain>
        <tissue evidence="1">Whole animal</tissue>
    </source>
</reference>
<keyword evidence="2" id="KW-1185">Reference proteome</keyword>
<comment type="caution">
    <text evidence="1">The sequence shown here is derived from an EMBL/GenBank/DDBJ whole genome shotgun (WGS) entry which is preliminary data.</text>
</comment>
<dbReference type="EMBL" id="JAIWYP010000010">
    <property type="protein sequence ID" value="KAH3752097.1"/>
    <property type="molecule type" value="Genomic_DNA"/>
</dbReference>
<accession>A0A9D4I9T7</accession>
<reference evidence="1" key="1">
    <citation type="journal article" date="2019" name="bioRxiv">
        <title>The Genome of the Zebra Mussel, Dreissena polymorpha: A Resource for Invasive Species Research.</title>
        <authorList>
            <person name="McCartney M.A."/>
            <person name="Auch B."/>
            <person name="Kono T."/>
            <person name="Mallez S."/>
            <person name="Zhang Y."/>
            <person name="Obille A."/>
            <person name="Becker A."/>
            <person name="Abrahante J.E."/>
            <person name="Garbe J."/>
            <person name="Badalamenti J.P."/>
            <person name="Herman A."/>
            <person name="Mangelson H."/>
            <person name="Liachko I."/>
            <person name="Sullivan S."/>
            <person name="Sone E.D."/>
            <person name="Koren S."/>
            <person name="Silverstein K.A.T."/>
            <person name="Beckman K.B."/>
            <person name="Gohl D.M."/>
        </authorList>
    </citation>
    <scope>NUCLEOTIDE SEQUENCE</scope>
    <source>
        <strain evidence="1">Duluth1</strain>
        <tissue evidence="1">Whole animal</tissue>
    </source>
</reference>
<dbReference type="AlphaFoldDB" id="A0A9D4I9T7"/>
<organism evidence="1 2">
    <name type="scientific">Dreissena polymorpha</name>
    <name type="common">Zebra mussel</name>
    <name type="synonym">Mytilus polymorpha</name>
    <dbReference type="NCBI Taxonomy" id="45954"/>
    <lineage>
        <taxon>Eukaryota</taxon>
        <taxon>Metazoa</taxon>
        <taxon>Spiralia</taxon>
        <taxon>Lophotrochozoa</taxon>
        <taxon>Mollusca</taxon>
        <taxon>Bivalvia</taxon>
        <taxon>Autobranchia</taxon>
        <taxon>Heteroconchia</taxon>
        <taxon>Euheterodonta</taxon>
        <taxon>Imparidentia</taxon>
        <taxon>Neoheterodontei</taxon>
        <taxon>Myida</taxon>
        <taxon>Dreissenoidea</taxon>
        <taxon>Dreissenidae</taxon>
        <taxon>Dreissena</taxon>
    </lineage>
</organism>
<sequence>MTLLSGHWWRTFGGYVLSQTSVSVQPKNLRNISTGSHVVNNVGVTSIAETSVVPII</sequence>
<dbReference type="Proteomes" id="UP000828390">
    <property type="component" value="Unassembled WGS sequence"/>
</dbReference>
<name>A0A9D4I9T7_DREPO</name>
<proteinExistence type="predicted"/>